<evidence type="ECO:0000313" key="2">
    <source>
        <dbReference type="Proteomes" id="UP000756132"/>
    </source>
</evidence>
<evidence type="ECO:0000313" key="1">
    <source>
        <dbReference type="EMBL" id="UJO23440.1"/>
    </source>
</evidence>
<dbReference type="RefSeq" id="XP_047767806.1">
    <property type="nucleotide sequence ID" value="XM_047911846.1"/>
</dbReference>
<organism evidence="1 2">
    <name type="scientific">Passalora fulva</name>
    <name type="common">Tomato leaf mold</name>
    <name type="synonym">Cladosporium fulvum</name>
    <dbReference type="NCBI Taxonomy" id="5499"/>
    <lineage>
        <taxon>Eukaryota</taxon>
        <taxon>Fungi</taxon>
        <taxon>Dikarya</taxon>
        <taxon>Ascomycota</taxon>
        <taxon>Pezizomycotina</taxon>
        <taxon>Dothideomycetes</taxon>
        <taxon>Dothideomycetidae</taxon>
        <taxon>Mycosphaerellales</taxon>
        <taxon>Mycosphaerellaceae</taxon>
        <taxon>Fulvia</taxon>
    </lineage>
</organism>
<keyword evidence="2" id="KW-1185">Reference proteome</keyword>
<dbReference type="KEGG" id="ffu:CLAFUR5_12698"/>
<dbReference type="AlphaFoldDB" id="A0A9Q8UV13"/>
<reference evidence="1" key="2">
    <citation type="journal article" date="2022" name="Microb. Genom.">
        <title>A chromosome-scale genome assembly of the tomato pathogen Cladosporium fulvum reveals a compartmentalized genome architecture and the presence of a dispensable chromosome.</title>
        <authorList>
            <person name="Zaccaron A.Z."/>
            <person name="Chen L.H."/>
            <person name="Samaras A."/>
            <person name="Stergiopoulos I."/>
        </authorList>
    </citation>
    <scope>NUCLEOTIDE SEQUENCE</scope>
    <source>
        <strain evidence="1">Race5_Kim</strain>
    </source>
</reference>
<dbReference type="Proteomes" id="UP000756132">
    <property type="component" value="Chromosome 11"/>
</dbReference>
<reference evidence="1" key="1">
    <citation type="submission" date="2021-12" db="EMBL/GenBank/DDBJ databases">
        <authorList>
            <person name="Zaccaron A."/>
            <person name="Stergiopoulos I."/>
        </authorList>
    </citation>
    <scope>NUCLEOTIDE SEQUENCE</scope>
    <source>
        <strain evidence="1">Race5_Kim</strain>
    </source>
</reference>
<dbReference type="EMBL" id="CP090173">
    <property type="protein sequence ID" value="UJO23440.1"/>
    <property type="molecule type" value="Genomic_DNA"/>
</dbReference>
<dbReference type="GeneID" id="71992576"/>
<gene>
    <name evidence="1" type="ORF">CLAFUR5_12698</name>
</gene>
<dbReference type="OrthoDB" id="5413827at2759"/>
<name>A0A9Q8UV13_PASFU</name>
<sequence>MPAGFLDMPPEMRNVTYGFIFSNDRRSYWTDLRHARPSGGNLLLVNRQIYSESIGLFLDASRDYWSSNHFYLNTPTVSTADKERLKMMDLSSIHHLKLVFQITWPSLLSHCLVVELNLIDSRGVWSAKIYGDRTGPDGSTQYYRLYTRHRDEAEVFGRTFGTRNEAMEACEKQGQYASVYDQIIRVVDLNAELCKRHEADTVPWVPRVGEELRV</sequence>
<proteinExistence type="predicted"/>
<accession>A0A9Q8UV13</accession>
<protein>
    <submittedName>
        <fullName evidence="1">Uncharacterized protein</fullName>
    </submittedName>
</protein>